<dbReference type="GO" id="GO:0012505">
    <property type="term" value="C:endomembrane system"/>
    <property type="evidence" value="ECO:0007669"/>
    <property type="project" value="UniProtKB-ARBA"/>
</dbReference>
<evidence type="ECO:0000256" key="2">
    <source>
        <dbReference type="SAM" id="MobiDB-lite"/>
    </source>
</evidence>
<dbReference type="GO" id="GO:0005085">
    <property type="term" value="F:guanyl-nucleotide exchange factor activity"/>
    <property type="evidence" value="ECO:0007669"/>
    <property type="project" value="InterPro"/>
</dbReference>
<dbReference type="GO" id="GO:0005829">
    <property type="term" value="C:cytosol"/>
    <property type="evidence" value="ECO:0007669"/>
    <property type="project" value="UniProtKB-SubCell"/>
</dbReference>
<evidence type="ECO:0000313" key="5">
    <source>
        <dbReference type="Proteomes" id="UP001489004"/>
    </source>
</evidence>
<dbReference type="Gene3D" id="1.10.1000.11">
    <property type="entry name" value="Arf Nucleotide-binding Site Opener,domain 2"/>
    <property type="match status" value="1"/>
</dbReference>
<feature type="region of interest" description="Disordered" evidence="2">
    <location>
        <begin position="1444"/>
        <end position="1518"/>
    </location>
</feature>
<dbReference type="SUPFAM" id="SSF48425">
    <property type="entry name" value="Sec7 domain"/>
    <property type="match status" value="1"/>
</dbReference>
<dbReference type="InterPro" id="IPR056604">
    <property type="entry name" value="GBF1-like_TPR"/>
</dbReference>
<dbReference type="Gene3D" id="1.10.220.20">
    <property type="match status" value="1"/>
</dbReference>
<evidence type="ECO:0000313" key="4">
    <source>
        <dbReference type="EMBL" id="KAK9828896.1"/>
    </source>
</evidence>
<feature type="domain" description="SEC7" evidence="3">
    <location>
        <begin position="563"/>
        <end position="752"/>
    </location>
</feature>
<dbReference type="CDD" id="cd00171">
    <property type="entry name" value="Sec7"/>
    <property type="match status" value="1"/>
</dbReference>
<evidence type="ECO:0000259" key="3">
    <source>
        <dbReference type="PROSITE" id="PS50190"/>
    </source>
</evidence>
<dbReference type="GO" id="GO:0016192">
    <property type="term" value="P:vesicle-mediated transport"/>
    <property type="evidence" value="ECO:0007669"/>
    <property type="project" value="UniProtKB-ARBA"/>
</dbReference>
<dbReference type="InterPro" id="IPR032691">
    <property type="entry name" value="Mon2/Sec7/BIG1-like_HUS"/>
</dbReference>
<dbReference type="PANTHER" id="PTHR10663">
    <property type="entry name" value="GUANYL-NUCLEOTIDE EXCHANGE FACTOR"/>
    <property type="match status" value="1"/>
</dbReference>
<feature type="compositionally biased region" description="Low complexity" evidence="2">
    <location>
        <begin position="239"/>
        <end position="256"/>
    </location>
</feature>
<dbReference type="PANTHER" id="PTHR10663:SF388">
    <property type="entry name" value="GOLGI-SPECIFIC BREFELDIN A-RESISTANCE GUANINE NUCLEOTIDE EXCHANGE FACTOR 1"/>
    <property type="match status" value="1"/>
</dbReference>
<name>A0AAW1R547_9CHLO</name>
<dbReference type="EMBL" id="JALJOR010000001">
    <property type="protein sequence ID" value="KAK9828896.1"/>
    <property type="molecule type" value="Genomic_DNA"/>
</dbReference>
<dbReference type="SMART" id="SM00222">
    <property type="entry name" value="Sec7"/>
    <property type="match status" value="1"/>
</dbReference>
<accession>A0AAW1R547</accession>
<dbReference type="InterPro" id="IPR023394">
    <property type="entry name" value="Sec7_C_sf"/>
</dbReference>
<keyword evidence="5" id="KW-1185">Reference proteome</keyword>
<reference evidence="4 5" key="1">
    <citation type="journal article" date="2024" name="Nat. Commun.">
        <title>Phylogenomics reveals the evolutionary origins of lichenization in chlorophyte algae.</title>
        <authorList>
            <person name="Puginier C."/>
            <person name="Libourel C."/>
            <person name="Otte J."/>
            <person name="Skaloud P."/>
            <person name="Haon M."/>
            <person name="Grisel S."/>
            <person name="Petersen M."/>
            <person name="Berrin J.G."/>
            <person name="Delaux P.M."/>
            <person name="Dal Grande F."/>
            <person name="Keller J."/>
        </authorList>
    </citation>
    <scope>NUCLEOTIDE SEQUENCE [LARGE SCALE GENOMIC DNA]</scope>
    <source>
        <strain evidence="4 5">SAG 2043</strain>
    </source>
</reference>
<protein>
    <recommendedName>
        <fullName evidence="3">SEC7 domain-containing protein</fullName>
    </recommendedName>
</protein>
<dbReference type="InterPro" id="IPR035999">
    <property type="entry name" value="Sec7_dom_sf"/>
</dbReference>
<proteinExistence type="predicted"/>
<dbReference type="GO" id="GO:0032012">
    <property type="term" value="P:regulation of ARF protein signal transduction"/>
    <property type="evidence" value="ECO:0007669"/>
    <property type="project" value="InterPro"/>
</dbReference>
<dbReference type="PROSITE" id="PS50190">
    <property type="entry name" value="SEC7"/>
    <property type="match status" value="1"/>
</dbReference>
<dbReference type="Pfam" id="PF01369">
    <property type="entry name" value="Sec7"/>
    <property type="match status" value="1"/>
</dbReference>
<sequence length="1518" mass="165136">MRQNSKWALVRAYRDDDVGDDPLLEDFKRLRHKVFRWQDFSTVDPLEYLQPFLEVIRSRETSGPITGIALTSVGRMLDQYIIGEVVSGLAEVMHTTAEAVTGCKFEATDPSADEVVLYKILQVLLACIRCPGAQLMSDSNVINVFQACYRIGHFNTDRTKDMSEMLTQASRAAMVEMVMLIFGNLDAVADVPLTPSTARSLATLAHSPHLQVSPHAGLGAFAAPPAAGIDSLAEDADVSSPAAEAPAKAAGDAPSSTGPVVISVDGSAGGDTLAKPATGNGAPGKLARLRLKPRPNLSSEYGLETIMEILGFIISLINSAENEVAHGGDKHVFGLELMNIVLNAGTTAFARHETLMTALREELCPALFRAARTGLAGLSGVAQVALSLYVHLGRHLLLQLEAIVDLLLLRLAEGKGTQHIEQQEAALEGLLDFCNQPAFIRDIYLNMDCRIERSNLFESICALLSKTAFPVNCPLGSVHLLSLDGLFSVLQSLAMGCSGSSLWEEAGGRDDTNNYMEIWKALCDGRLPPACQLDGTVDPAARTSVVASGGEEAESCKLALCRTALLEKHLKSRLAVAADHFNRDYKKGFQFLQTIGLLHDDMDPRAVARFLRSCPGLSKQTIGELLGENDDFFLQVLDAFTHTFNFQGLAFDAAIRVYLESFRLPGEAQKINRIMESFGALYHQQCPDLFKNADAVYILAYSVIMLNTDQHNNQVKKKMTCDEFIRNNRGINGGDNLPQDFLRTLYASISRNEIRISSESNAFDVSPVIWTELHQTSRSERGRMLELAATSAPALDREMFSLMWGPTVAAVSVVLDHADDKGIVQQALDGLKLAAKIAAHHQVDEVMDSLLVSLTKFTALLNPAASKPAVAFGENEKARMATETVFELANRYGNSLRSGWRNILDFVVRLHKLSLLPHSVLLMEAEDSEAARQRLPRASSSQRRVASASSLLHRAFSSLISIDGADSSGADQLPPRELDAMQRTVACVEACRIDEIFADSKFLRAESLEELVKAVMWASGRITRIASTGEDSETAEVCLELLVAIALRNRDRILLLWPLIHEYLAAIMAPEAALSASPLVSRACLGLLRLAQRLLPYKEEAAPPLLASLHLILHLHPNTAWDLATRVATEVLSLVKVSAPFIKSVRGWRTICKLITMTSLHPEAAGTAFEALVLVTRDASLLTPLSFMPCLETAVTFLERHSQDPDALRSTQALDVIENMFGWLMQYGEHHGVQQPDAQVAHRDGAVADSATLSSPVDQEPSVSEMWMAVLRALARASTEQSEQLRNHAIVILHRSVMASQQLDLWASLWVQTIGELLVPLLGELASLVQAGARSHPDCDKTLRMGVNMVNKAILQYLQVLVPEPDFPDVWVRVLQVLQACTKNHSEELSEAVPEALKNMLLVMADRGVLTPAWKDMDQRSLWDLTWLKARSISSGLSPDLLTTAAHLTPPSPRHAAAGGHASSPRTAAQALPAGASPHAAVFRPSPLAAQQPRAPVGAEVVCGSSDSARCKGALAPR</sequence>
<evidence type="ECO:0000256" key="1">
    <source>
        <dbReference type="ARBA" id="ARBA00004514"/>
    </source>
</evidence>
<dbReference type="InterPro" id="IPR016024">
    <property type="entry name" value="ARM-type_fold"/>
</dbReference>
<gene>
    <name evidence="4" type="ORF">WJX72_002652</name>
</gene>
<dbReference type="Pfam" id="PF23325">
    <property type="entry name" value="TPR_28"/>
    <property type="match status" value="1"/>
</dbReference>
<dbReference type="SUPFAM" id="SSF48371">
    <property type="entry name" value="ARM repeat"/>
    <property type="match status" value="1"/>
</dbReference>
<organism evidence="4 5">
    <name type="scientific">[Myrmecia] bisecta</name>
    <dbReference type="NCBI Taxonomy" id="41462"/>
    <lineage>
        <taxon>Eukaryota</taxon>
        <taxon>Viridiplantae</taxon>
        <taxon>Chlorophyta</taxon>
        <taxon>core chlorophytes</taxon>
        <taxon>Trebouxiophyceae</taxon>
        <taxon>Trebouxiales</taxon>
        <taxon>Trebouxiaceae</taxon>
        <taxon>Myrmecia</taxon>
    </lineage>
</organism>
<comment type="caution">
    <text evidence="4">The sequence shown here is derived from an EMBL/GenBank/DDBJ whole genome shotgun (WGS) entry which is preliminary data.</text>
</comment>
<dbReference type="Proteomes" id="UP001489004">
    <property type="component" value="Unassembled WGS sequence"/>
</dbReference>
<feature type="region of interest" description="Disordered" evidence="2">
    <location>
        <begin position="233"/>
        <end position="262"/>
    </location>
</feature>
<dbReference type="FunFam" id="1.10.1000.11:FF:000002">
    <property type="entry name" value="Cytohesin 1"/>
    <property type="match status" value="1"/>
</dbReference>
<comment type="subcellular location">
    <subcellularLocation>
        <location evidence="1">Cytoplasm</location>
        <location evidence="1">Cytosol</location>
    </subcellularLocation>
</comment>
<dbReference type="InterPro" id="IPR000904">
    <property type="entry name" value="Sec7_dom"/>
</dbReference>
<dbReference type="Pfam" id="PF12783">
    <property type="entry name" value="Sec7-like_HUS"/>
    <property type="match status" value="1"/>
</dbReference>